<dbReference type="Gene3D" id="3.30.300.30">
    <property type="match status" value="1"/>
</dbReference>
<proteinExistence type="predicted"/>
<accession>A0A855X4K9</accession>
<comment type="caution">
    <text evidence="8">The sequence shown here is derived from an EMBL/GenBank/DDBJ whole genome shotgun (WGS) entry which is preliminary data.</text>
</comment>
<dbReference type="SUPFAM" id="SSF56801">
    <property type="entry name" value="Acetyl-CoA synthetase-like"/>
    <property type="match status" value="1"/>
</dbReference>
<dbReference type="EMBL" id="PQAP01000003">
    <property type="protein sequence ID" value="PWB76247.1"/>
    <property type="molecule type" value="Genomic_DNA"/>
</dbReference>
<sequence>MHHFGSYEDRVKSFDWKISEKELEYQPGNVINIGWYCTDRICEMGKANKTALLWEGQGVPDRKYTYNDIRLASNTIGAYLRSLGIGAGDRVCLFMDKIPELYLGFLGVVKIGAIAQPLFSAFGDESLFIRLDDARTKAIITQRKHALKVRKILAQMPYLEHVIIVDHDGKKELKEREKPFSLDNATPVEHLEIHPTTAESPSVLHYTSGTTGKPKGVQHVHYSLISQYLTAKWVLDLRDDDIYWCTADPGWVTGTSYGIIAPFALGVTQCVQDVGFSAENWYRFIEKNKVTVWYSAPTAIRSLMKAGDEIVKKFTLTSLRHLASVGEPLNAEAVHWSNRVFGLPFHDTYWQTETGSIMITNFPGMKVKAGSMGRAFPGIESCVLDLKTYEPITEPGRIGLIAFKPGWPAMMRTYWNNPETYKNKFKNGWYLPGDRSSIDKEGYFWFAGRDDDIINTAGHLVSPFEVESALLEHQAVAESAVVAKPDEVNMEVVKAFVTLKRGFDAGPDLELDIMNFIRKRLSPLAMPQEIEYVASLPKTRSGKIMRRLLRAKEWGEEIGDTSTLEND</sequence>
<evidence type="ECO:0000259" key="6">
    <source>
        <dbReference type="Pfam" id="PF00501"/>
    </source>
</evidence>
<evidence type="ECO:0000256" key="5">
    <source>
        <dbReference type="ARBA" id="ARBA00022990"/>
    </source>
</evidence>
<keyword evidence="3" id="KW-0547">Nucleotide-binding</keyword>
<reference evidence="8 9" key="1">
    <citation type="journal article" date="2018" name="ISME J.">
        <title>A methanotrophic archaeon couples anaerobic oxidation of methane to Fe(III) reduction.</title>
        <authorList>
            <person name="Cai C."/>
            <person name="Leu A.O."/>
            <person name="Xie G.J."/>
            <person name="Guo J."/>
            <person name="Feng Y."/>
            <person name="Zhao J.X."/>
            <person name="Tyson G.W."/>
            <person name="Yuan Z."/>
            <person name="Hu S."/>
        </authorList>
    </citation>
    <scope>NUCLEOTIDE SEQUENCE [LARGE SCALE GENOMIC DNA]</scope>
    <source>
        <strain evidence="8">FeB_12</strain>
    </source>
</reference>
<dbReference type="InterPro" id="IPR000873">
    <property type="entry name" value="AMP-dep_synth/lig_dom"/>
</dbReference>
<dbReference type="NCBIfam" id="NF003313">
    <property type="entry name" value="PRK04319.1"/>
    <property type="match status" value="1"/>
</dbReference>
<protein>
    <recommendedName>
        <fullName evidence="1">acetate--CoA ligase</fullName>
        <ecNumber evidence="1">6.2.1.1</ecNumber>
    </recommendedName>
</protein>
<evidence type="ECO:0000256" key="3">
    <source>
        <dbReference type="ARBA" id="ARBA00022741"/>
    </source>
</evidence>
<dbReference type="InterPro" id="IPR042099">
    <property type="entry name" value="ANL_N_sf"/>
</dbReference>
<dbReference type="PANTHER" id="PTHR24095">
    <property type="entry name" value="ACETYL-COENZYME A SYNTHETASE"/>
    <property type="match status" value="1"/>
</dbReference>
<dbReference type="Gene3D" id="3.40.50.12780">
    <property type="entry name" value="N-terminal domain of ligase-like"/>
    <property type="match status" value="1"/>
</dbReference>
<dbReference type="PROSITE" id="PS00455">
    <property type="entry name" value="AMP_BINDING"/>
    <property type="match status" value="1"/>
</dbReference>
<evidence type="ECO:0000313" key="9">
    <source>
        <dbReference type="Proteomes" id="UP000250918"/>
    </source>
</evidence>
<feature type="domain" description="AMP-dependent synthetase/ligase" evidence="6">
    <location>
        <begin position="46"/>
        <end position="415"/>
    </location>
</feature>
<evidence type="ECO:0000259" key="7">
    <source>
        <dbReference type="Pfam" id="PF13193"/>
    </source>
</evidence>
<dbReference type="Proteomes" id="UP000250918">
    <property type="component" value="Unassembled WGS sequence"/>
</dbReference>
<dbReference type="GO" id="GO:0003987">
    <property type="term" value="F:acetate-CoA ligase activity"/>
    <property type="evidence" value="ECO:0007669"/>
    <property type="project" value="UniProtKB-EC"/>
</dbReference>
<dbReference type="InterPro" id="IPR020845">
    <property type="entry name" value="AMP-binding_CS"/>
</dbReference>
<organism evidence="8 9">
    <name type="scientific">candidate division GN15 bacterium</name>
    <dbReference type="NCBI Taxonomy" id="2072418"/>
    <lineage>
        <taxon>Bacteria</taxon>
        <taxon>candidate division GN15</taxon>
    </lineage>
</organism>
<name>A0A855X4K9_9BACT</name>
<dbReference type="AlphaFoldDB" id="A0A855X4K9"/>
<evidence type="ECO:0000256" key="4">
    <source>
        <dbReference type="ARBA" id="ARBA00022840"/>
    </source>
</evidence>
<evidence type="ECO:0000313" key="8">
    <source>
        <dbReference type="EMBL" id="PWB76247.1"/>
    </source>
</evidence>
<feature type="domain" description="AMP-binding enzyme C-terminal" evidence="7">
    <location>
        <begin position="465"/>
        <end position="543"/>
    </location>
</feature>
<keyword evidence="2 8" id="KW-0436">Ligase</keyword>
<dbReference type="EC" id="6.2.1.1" evidence="1"/>
<evidence type="ECO:0000256" key="1">
    <source>
        <dbReference type="ARBA" id="ARBA00013275"/>
    </source>
</evidence>
<dbReference type="InterPro" id="IPR025110">
    <property type="entry name" value="AMP-bd_C"/>
</dbReference>
<dbReference type="InterPro" id="IPR045851">
    <property type="entry name" value="AMP-bd_C_sf"/>
</dbReference>
<gene>
    <name evidence="8" type="ORF">C3F09_00805</name>
</gene>
<dbReference type="Pfam" id="PF13193">
    <property type="entry name" value="AMP-binding_C"/>
    <property type="match status" value="1"/>
</dbReference>
<dbReference type="GO" id="GO:0006085">
    <property type="term" value="P:acetyl-CoA biosynthetic process"/>
    <property type="evidence" value="ECO:0007669"/>
    <property type="project" value="TreeGrafter"/>
</dbReference>
<keyword evidence="4" id="KW-0067">ATP-binding</keyword>
<dbReference type="GO" id="GO:0005829">
    <property type="term" value="C:cytosol"/>
    <property type="evidence" value="ECO:0007669"/>
    <property type="project" value="TreeGrafter"/>
</dbReference>
<keyword evidence="5" id="KW-0007">Acetylation</keyword>
<dbReference type="GO" id="GO:0005524">
    <property type="term" value="F:ATP binding"/>
    <property type="evidence" value="ECO:0007669"/>
    <property type="project" value="UniProtKB-KW"/>
</dbReference>
<dbReference type="Pfam" id="PF00501">
    <property type="entry name" value="AMP-binding"/>
    <property type="match status" value="1"/>
</dbReference>
<dbReference type="PANTHER" id="PTHR24095:SF14">
    <property type="entry name" value="ACETYL-COENZYME A SYNTHETASE 1"/>
    <property type="match status" value="1"/>
</dbReference>
<evidence type="ECO:0000256" key="2">
    <source>
        <dbReference type="ARBA" id="ARBA00022598"/>
    </source>
</evidence>